<evidence type="ECO:0000256" key="3">
    <source>
        <dbReference type="ARBA" id="ARBA00022448"/>
    </source>
</evidence>
<keyword evidence="4" id="KW-0519">Myristate</keyword>
<dbReference type="GO" id="GO:0007186">
    <property type="term" value="P:G protein-coupled receptor signaling pathway"/>
    <property type="evidence" value="ECO:0007669"/>
    <property type="project" value="InterPro"/>
</dbReference>
<evidence type="ECO:0000256" key="14">
    <source>
        <dbReference type="PIRSR" id="PIRSR606689-1"/>
    </source>
</evidence>
<evidence type="ECO:0000256" key="7">
    <source>
        <dbReference type="ARBA" id="ARBA00022927"/>
    </source>
</evidence>
<dbReference type="InterPro" id="IPR027417">
    <property type="entry name" value="P-loop_NTPase"/>
</dbReference>
<dbReference type="InterPro" id="IPR045872">
    <property type="entry name" value="Arf1-5-like"/>
</dbReference>
<comment type="caution">
    <text evidence="15">The sequence shown here is derived from an EMBL/GenBank/DDBJ whole genome shotgun (WGS) entry which is preliminary data.</text>
</comment>
<dbReference type="SUPFAM" id="SSF52540">
    <property type="entry name" value="P-loop containing nucleoside triphosphate hydrolases"/>
    <property type="match status" value="2"/>
</dbReference>
<dbReference type="GO" id="GO:0003924">
    <property type="term" value="F:GTPase activity"/>
    <property type="evidence" value="ECO:0007669"/>
    <property type="project" value="InterPro"/>
</dbReference>
<evidence type="ECO:0000256" key="10">
    <source>
        <dbReference type="ARBA" id="ARBA00023224"/>
    </source>
</evidence>
<dbReference type="GO" id="GO:0016004">
    <property type="term" value="F:phospholipase activator activity"/>
    <property type="evidence" value="ECO:0007669"/>
    <property type="project" value="UniProtKB-ARBA"/>
</dbReference>
<evidence type="ECO:0000256" key="2">
    <source>
        <dbReference type="ARBA" id="ARBA00010290"/>
    </source>
</evidence>
<dbReference type="GO" id="GO:0016192">
    <property type="term" value="P:vesicle-mediated transport"/>
    <property type="evidence" value="ECO:0007669"/>
    <property type="project" value="UniProtKB-KW"/>
</dbReference>
<proteinExistence type="inferred from homology"/>
<evidence type="ECO:0000256" key="6">
    <source>
        <dbReference type="ARBA" id="ARBA00022892"/>
    </source>
</evidence>
<name>A0A834G514_RHOSS</name>
<comment type="similarity">
    <text evidence="2">Belongs to the small GTPase superfamily. Arf family.</text>
</comment>
<evidence type="ECO:0000256" key="1">
    <source>
        <dbReference type="ARBA" id="ARBA00004555"/>
    </source>
</evidence>
<dbReference type="PANTHER" id="PTHR11711">
    <property type="entry name" value="ADP RIBOSYLATION FACTOR-RELATED"/>
    <property type="match status" value="1"/>
</dbReference>
<evidence type="ECO:0000256" key="11">
    <source>
        <dbReference type="ARBA" id="ARBA00023288"/>
    </source>
</evidence>
<dbReference type="EMBL" id="WJXA01000012">
    <property type="protein sequence ID" value="KAF7124157.1"/>
    <property type="molecule type" value="Genomic_DNA"/>
</dbReference>
<dbReference type="Gene3D" id="3.40.50.300">
    <property type="entry name" value="P-loop containing nucleotide triphosphate hydrolases"/>
    <property type="match status" value="2"/>
</dbReference>
<dbReference type="InterPro" id="IPR001019">
    <property type="entry name" value="Gprotein_alpha_su"/>
</dbReference>
<dbReference type="OrthoDB" id="10301650at2759"/>
<dbReference type="GO" id="GO:0005794">
    <property type="term" value="C:Golgi apparatus"/>
    <property type="evidence" value="ECO:0007669"/>
    <property type="project" value="UniProtKB-SubCell"/>
</dbReference>
<comment type="subcellular location">
    <subcellularLocation>
        <location evidence="1">Golgi apparatus</location>
    </subcellularLocation>
</comment>
<keyword evidence="9 13" id="KW-0342">GTP-binding</keyword>
<dbReference type="FunFam" id="3.40.50.300:FF:003500">
    <property type="entry name" value="ADP-ribosylation factor 1"/>
    <property type="match status" value="1"/>
</dbReference>
<dbReference type="Proteomes" id="UP000626092">
    <property type="component" value="Unassembled WGS sequence"/>
</dbReference>
<accession>A0A834G514</accession>
<keyword evidence="5 13" id="KW-0547">Nucleotide-binding</keyword>
<keyword evidence="10" id="KW-0807">Transducer</keyword>
<feature type="binding site" evidence="13">
    <location>
        <begin position="218"/>
        <end position="221"/>
    </location>
    <ligand>
        <name>GTP</name>
        <dbReference type="ChEBI" id="CHEBI:37565"/>
    </ligand>
</feature>
<dbReference type="SMART" id="SM00178">
    <property type="entry name" value="SAR"/>
    <property type="match status" value="1"/>
</dbReference>
<evidence type="ECO:0000256" key="13">
    <source>
        <dbReference type="PIRSR" id="PIRSR601019-1"/>
    </source>
</evidence>
<keyword evidence="7" id="KW-0653">Protein transport</keyword>
<evidence type="ECO:0000256" key="4">
    <source>
        <dbReference type="ARBA" id="ARBA00022707"/>
    </source>
</evidence>
<dbReference type="GO" id="GO:0015031">
    <property type="term" value="P:protein transport"/>
    <property type="evidence" value="ECO:0007669"/>
    <property type="project" value="UniProtKB-KW"/>
</dbReference>
<evidence type="ECO:0000313" key="15">
    <source>
        <dbReference type="EMBL" id="KAF7124157.1"/>
    </source>
</evidence>
<dbReference type="InterPro" id="IPR006689">
    <property type="entry name" value="Small_GTPase_ARF/SAR"/>
</dbReference>
<reference evidence="15" key="1">
    <citation type="submission" date="2019-11" db="EMBL/GenBank/DDBJ databases">
        <authorList>
            <person name="Liu Y."/>
            <person name="Hou J."/>
            <person name="Li T.-Q."/>
            <person name="Guan C.-H."/>
            <person name="Wu X."/>
            <person name="Wu H.-Z."/>
            <person name="Ling F."/>
            <person name="Zhang R."/>
            <person name="Shi X.-G."/>
            <person name="Ren J.-P."/>
            <person name="Chen E.-F."/>
            <person name="Sun J.-M."/>
        </authorList>
    </citation>
    <scope>NUCLEOTIDE SEQUENCE</scope>
    <source>
        <strain evidence="15">Adult_tree_wgs_1</strain>
        <tissue evidence="15">Leaves</tissue>
    </source>
</reference>
<dbReference type="Pfam" id="PF00025">
    <property type="entry name" value="Arf"/>
    <property type="match status" value="2"/>
</dbReference>
<evidence type="ECO:0000256" key="12">
    <source>
        <dbReference type="ARBA" id="ARBA00040200"/>
    </source>
</evidence>
<evidence type="ECO:0000256" key="8">
    <source>
        <dbReference type="ARBA" id="ARBA00023034"/>
    </source>
</evidence>
<feature type="binding site" evidence="14">
    <location>
        <position position="162"/>
    </location>
    <ligand>
        <name>GTP</name>
        <dbReference type="ChEBI" id="CHEBI:37565"/>
    </ligand>
</feature>
<dbReference type="PRINTS" id="PR00318">
    <property type="entry name" value="GPROTEINA"/>
</dbReference>
<feature type="binding site" evidence="13">
    <location>
        <begin position="159"/>
        <end position="163"/>
    </location>
    <ligand>
        <name>GTP</name>
        <dbReference type="ChEBI" id="CHEBI:37565"/>
    </ligand>
</feature>
<evidence type="ECO:0000313" key="16">
    <source>
        <dbReference type="Proteomes" id="UP000626092"/>
    </source>
</evidence>
<sequence>MGLTFTKLFSRLFAKKEMRILMVGLDAAGKTTILYKLKLGEIVTTIPTIGNLYYEHIYHASEVVTVQAIDAFPVFPGGACLISLDVSHIWKNCLNFLELSAYLRPHVAEFIIYGPLEVLLLAVYYGQALMEILRASDLFMAGFNVETVEYKNISFTVWDVGGQDKIRPLWRHYFQNTQGLIFVVDSNDRDRVVEARDELHRMLNEDELRDAVLLVFANKQDLPNAMNAAEITDKLGLHSLRQRHWYIQSTCATSGEGLYEGLDWLSNNIANKASNLISSFYFVKELPTEG</sequence>
<dbReference type="InterPro" id="IPR005225">
    <property type="entry name" value="Small_GTP-bd"/>
</dbReference>
<dbReference type="SMART" id="SM00177">
    <property type="entry name" value="ARF"/>
    <property type="match status" value="1"/>
</dbReference>
<dbReference type="PROSITE" id="PS51417">
    <property type="entry name" value="ARF"/>
    <property type="match status" value="1"/>
</dbReference>
<evidence type="ECO:0000256" key="5">
    <source>
        <dbReference type="ARBA" id="ARBA00022741"/>
    </source>
</evidence>
<protein>
    <recommendedName>
        <fullName evidence="12">ADP-ribosylation factor 1</fullName>
    </recommendedName>
</protein>
<dbReference type="AlphaFoldDB" id="A0A834G514"/>
<keyword evidence="8" id="KW-0333">Golgi apparatus</keyword>
<organism evidence="15 16">
    <name type="scientific">Rhododendron simsii</name>
    <name type="common">Sims's rhododendron</name>
    <dbReference type="NCBI Taxonomy" id="118357"/>
    <lineage>
        <taxon>Eukaryota</taxon>
        <taxon>Viridiplantae</taxon>
        <taxon>Streptophyta</taxon>
        <taxon>Embryophyta</taxon>
        <taxon>Tracheophyta</taxon>
        <taxon>Spermatophyta</taxon>
        <taxon>Magnoliopsida</taxon>
        <taxon>eudicotyledons</taxon>
        <taxon>Gunneridae</taxon>
        <taxon>Pentapetalae</taxon>
        <taxon>asterids</taxon>
        <taxon>Ericales</taxon>
        <taxon>Ericaceae</taxon>
        <taxon>Ericoideae</taxon>
        <taxon>Rhodoreae</taxon>
        <taxon>Rhododendron</taxon>
    </lineage>
</organism>
<keyword evidence="6" id="KW-0931">ER-Golgi transport</keyword>
<dbReference type="InterPro" id="IPR024156">
    <property type="entry name" value="Small_GTPase_ARF"/>
</dbReference>
<keyword evidence="11" id="KW-0449">Lipoprotein</keyword>
<gene>
    <name evidence="15" type="ORF">RHSIM_Rhsim12G0115900</name>
</gene>
<dbReference type="CDD" id="cd04150">
    <property type="entry name" value="Arf1_5_like"/>
    <property type="match status" value="1"/>
</dbReference>
<keyword evidence="3" id="KW-0813">Transport</keyword>
<dbReference type="GO" id="GO:0005525">
    <property type="term" value="F:GTP binding"/>
    <property type="evidence" value="ECO:0007669"/>
    <property type="project" value="UniProtKB-KW"/>
</dbReference>
<dbReference type="NCBIfam" id="TIGR00231">
    <property type="entry name" value="small_GTP"/>
    <property type="match status" value="1"/>
</dbReference>
<dbReference type="GO" id="GO:0031683">
    <property type="term" value="F:G-protein beta/gamma-subunit complex binding"/>
    <property type="evidence" value="ECO:0007669"/>
    <property type="project" value="InterPro"/>
</dbReference>
<keyword evidence="16" id="KW-1185">Reference proteome</keyword>
<evidence type="ECO:0000256" key="9">
    <source>
        <dbReference type="ARBA" id="ARBA00023134"/>
    </source>
</evidence>